<dbReference type="InterPro" id="IPR005259">
    <property type="entry name" value="PriA"/>
</dbReference>
<evidence type="ECO:0000256" key="4">
    <source>
        <dbReference type="ARBA" id="ARBA00022741"/>
    </source>
</evidence>
<keyword evidence="6 8" id="KW-0067">ATP-binding</keyword>
<dbReference type="eggNOG" id="COG1198">
    <property type="taxonomic scope" value="Bacteria"/>
</dbReference>
<evidence type="ECO:0000259" key="9">
    <source>
        <dbReference type="Pfam" id="PF17764"/>
    </source>
</evidence>
<dbReference type="Pfam" id="PF17764">
    <property type="entry name" value="PriA_3primeBD"/>
    <property type="match status" value="1"/>
</dbReference>
<feature type="binding site" evidence="8">
    <location>
        <position position="390"/>
    </location>
    <ligand>
        <name>Zn(2+)</name>
        <dbReference type="ChEBI" id="CHEBI:29105"/>
        <label>2</label>
    </ligand>
</feature>
<dbReference type="GO" id="GO:0006269">
    <property type="term" value="P:DNA replication, synthesis of primer"/>
    <property type="evidence" value="ECO:0007669"/>
    <property type="project" value="UniProtKB-KW"/>
</dbReference>
<comment type="cofactor">
    <cofactor evidence="8">
        <name>Zn(2+)</name>
        <dbReference type="ChEBI" id="CHEBI:29105"/>
    </cofactor>
    <text evidence="8">Binds 2 zinc ions per subunit.</text>
</comment>
<feature type="binding site" evidence="8">
    <location>
        <position position="407"/>
    </location>
    <ligand>
        <name>Zn(2+)</name>
        <dbReference type="ChEBI" id="CHEBI:29105"/>
        <label>2</label>
    </ligand>
</feature>
<dbReference type="GO" id="GO:0006270">
    <property type="term" value="P:DNA replication initiation"/>
    <property type="evidence" value="ECO:0007669"/>
    <property type="project" value="TreeGrafter"/>
</dbReference>
<dbReference type="PANTHER" id="PTHR30580:SF0">
    <property type="entry name" value="PRIMOSOMAL PROTEIN N"/>
    <property type="match status" value="1"/>
</dbReference>
<feature type="binding site" evidence="8">
    <location>
        <position position="422"/>
    </location>
    <ligand>
        <name>Zn(2+)</name>
        <dbReference type="ChEBI" id="CHEBI:29105"/>
        <label>1</label>
    </ligand>
</feature>
<dbReference type="Gene3D" id="3.40.1440.60">
    <property type="entry name" value="PriA, 3(prime) DNA-binding domain"/>
    <property type="match status" value="1"/>
</dbReference>
<evidence type="ECO:0000256" key="3">
    <source>
        <dbReference type="ARBA" id="ARBA00022723"/>
    </source>
</evidence>
<keyword evidence="7 8" id="KW-0238">DNA-binding</keyword>
<evidence type="ECO:0000256" key="2">
    <source>
        <dbReference type="ARBA" id="ARBA00022705"/>
    </source>
</evidence>
<dbReference type="Gene3D" id="3.40.50.300">
    <property type="entry name" value="P-loop containing nucleotide triphosphate hydrolases"/>
    <property type="match status" value="1"/>
</dbReference>
<evidence type="ECO:0000313" key="10">
    <source>
        <dbReference type="EMBL" id="AEF40314.1"/>
    </source>
</evidence>
<dbReference type="GO" id="GO:1990077">
    <property type="term" value="C:primosome complex"/>
    <property type="evidence" value="ECO:0007669"/>
    <property type="project" value="UniProtKB-UniRule"/>
</dbReference>
<dbReference type="AlphaFoldDB" id="F6EMF4"/>
<evidence type="ECO:0000256" key="7">
    <source>
        <dbReference type="ARBA" id="ARBA00023125"/>
    </source>
</evidence>
<reference evidence="10 11" key="1">
    <citation type="journal article" date="2011" name="J. Bacteriol.">
        <title>Complete genome sequence of Amycolicicoccus subflavus DQS3-9A1T, an actinomycete isolated from crude oil-polluted soil.</title>
        <authorList>
            <person name="Cai M."/>
            <person name="Chen W.M."/>
            <person name="Nie Y."/>
            <person name="Chi C.Q."/>
            <person name="Wang Y.N."/>
            <person name="Tang Y.Q."/>
            <person name="Li G.Y."/>
            <person name="Wu X.L."/>
        </authorList>
    </citation>
    <scope>NUCLEOTIDE SEQUENCE [LARGE SCALE GENOMIC DNA]</scope>
    <source>
        <strain evidence="11">DSM 45089 / DQS3-9A1</strain>
    </source>
</reference>
<evidence type="ECO:0000256" key="1">
    <source>
        <dbReference type="ARBA" id="ARBA00022515"/>
    </source>
</evidence>
<dbReference type="PANTHER" id="PTHR30580">
    <property type="entry name" value="PRIMOSOMAL PROTEIN N"/>
    <property type="match status" value="1"/>
</dbReference>
<dbReference type="GO" id="GO:0006310">
    <property type="term" value="P:DNA recombination"/>
    <property type="evidence" value="ECO:0007669"/>
    <property type="project" value="InterPro"/>
</dbReference>
<keyword evidence="3 8" id="KW-0479">Metal-binding</keyword>
<dbReference type="NCBIfam" id="NF011454">
    <property type="entry name" value="PRK14873.1-4"/>
    <property type="match status" value="1"/>
</dbReference>
<evidence type="ECO:0000256" key="6">
    <source>
        <dbReference type="ARBA" id="ARBA00022840"/>
    </source>
</evidence>
<dbReference type="HAMAP" id="MF_00983">
    <property type="entry name" value="PriA"/>
    <property type="match status" value="1"/>
</dbReference>
<dbReference type="EMBL" id="CP002786">
    <property type="protein sequence ID" value="AEF40314.1"/>
    <property type="molecule type" value="Genomic_DNA"/>
</dbReference>
<feature type="binding site" evidence="8">
    <location>
        <position position="381"/>
    </location>
    <ligand>
        <name>Zn(2+)</name>
        <dbReference type="ChEBI" id="CHEBI:29105"/>
        <label>1</label>
    </ligand>
</feature>
<dbReference type="GO" id="GO:0008270">
    <property type="term" value="F:zinc ion binding"/>
    <property type="evidence" value="ECO:0007669"/>
    <property type="project" value="UniProtKB-UniRule"/>
</dbReference>
<dbReference type="SUPFAM" id="SSF52540">
    <property type="entry name" value="P-loop containing nucleoside triphosphate hydrolases"/>
    <property type="match status" value="1"/>
</dbReference>
<comment type="caution">
    <text evidence="8">As this protein does not have any detectable helicase domains, it probably does not have helicase activity.</text>
</comment>
<comment type="similarity">
    <text evidence="8">Belongs to the helicase family. PriA subfamily.</text>
</comment>
<dbReference type="STRING" id="443218.AS9A_1865"/>
<feature type="binding site" evidence="8">
    <location>
        <position position="410"/>
    </location>
    <ligand>
        <name>Zn(2+)</name>
        <dbReference type="ChEBI" id="CHEBI:29105"/>
        <label>2</label>
    </ligand>
</feature>
<keyword evidence="2 8" id="KW-0235">DNA replication</keyword>
<comment type="subunit">
    <text evidence="8">Component of the replication restart primosome.</text>
</comment>
<keyword evidence="1 8" id="KW-0639">Primosome</keyword>
<proteinExistence type="inferred from homology"/>
<gene>
    <name evidence="8" type="primary">priA</name>
    <name evidence="10" type="ordered locus">AS9A_1865</name>
</gene>
<feature type="binding site" evidence="8">
    <location>
        <position position="378"/>
    </location>
    <ligand>
        <name>Zn(2+)</name>
        <dbReference type="ChEBI" id="CHEBI:29105"/>
        <label>1</label>
    </ligand>
</feature>
<feature type="domain" description="Primosomal protein N' 3' DNA-binding" evidence="9">
    <location>
        <begin position="12"/>
        <end position="106"/>
    </location>
</feature>
<protein>
    <recommendedName>
        <fullName evidence="8">Probable replication restart protein PriA</fullName>
    </recommendedName>
    <alternativeName>
        <fullName evidence="8">Putative ATP-dependent DNA helicase PriA</fullName>
    </alternativeName>
</protein>
<dbReference type="GO" id="GO:0005524">
    <property type="term" value="F:ATP binding"/>
    <property type="evidence" value="ECO:0007669"/>
    <property type="project" value="UniProtKB-UniRule"/>
</dbReference>
<organism evidence="10 11">
    <name type="scientific">Hoyosella subflava (strain DSM 45089 / JCM 17490 / NBRC 109087 / DQS3-9A1)</name>
    <name type="common">Amycolicicoccus subflavus</name>
    <dbReference type="NCBI Taxonomy" id="443218"/>
    <lineage>
        <taxon>Bacteria</taxon>
        <taxon>Bacillati</taxon>
        <taxon>Actinomycetota</taxon>
        <taxon>Actinomycetes</taxon>
        <taxon>Mycobacteriales</taxon>
        <taxon>Hoyosellaceae</taxon>
        <taxon>Hoyosella</taxon>
    </lineage>
</organism>
<dbReference type="KEGG" id="asd:AS9A_1865"/>
<accession>F6EMF4</accession>
<comment type="function">
    <text evidence="8">Initiates the restart of stalled replication forks, which reloads the replicative helicase on sites other than the origin of replication. Recognizes and binds to abandoned replication forks and remodels them to uncover a helicase loading site. Promotes assembly of the primosome at these replication forks.</text>
</comment>
<keyword evidence="4 8" id="KW-0547">Nucleotide-binding</keyword>
<dbReference type="HOGENOM" id="CLU_015485_1_0_11"/>
<dbReference type="GO" id="GO:0003677">
    <property type="term" value="F:DNA binding"/>
    <property type="evidence" value="ECO:0007669"/>
    <property type="project" value="UniProtKB-UniRule"/>
</dbReference>
<dbReference type="Proteomes" id="UP000009235">
    <property type="component" value="Chromosome"/>
</dbReference>
<feature type="binding site" evidence="8">
    <location>
        <position position="387"/>
    </location>
    <ligand>
        <name>Zn(2+)</name>
        <dbReference type="ChEBI" id="CHEBI:29105"/>
        <label>2</label>
    </ligand>
</feature>
<feature type="binding site" evidence="8">
    <location>
        <position position="419"/>
    </location>
    <ligand>
        <name>Zn(2+)</name>
        <dbReference type="ChEBI" id="CHEBI:29105"/>
        <label>1</label>
    </ligand>
</feature>
<evidence type="ECO:0000256" key="8">
    <source>
        <dbReference type="HAMAP-Rule" id="MF_00983"/>
    </source>
</evidence>
<dbReference type="GO" id="GO:0043138">
    <property type="term" value="F:3'-5' DNA helicase activity"/>
    <property type="evidence" value="ECO:0007669"/>
    <property type="project" value="TreeGrafter"/>
</dbReference>
<keyword evidence="5 8" id="KW-0862">Zinc</keyword>
<dbReference type="InterPro" id="IPR041222">
    <property type="entry name" value="PriA_3primeBD"/>
</dbReference>
<evidence type="ECO:0000313" key="11">
    <source>
        <dbReference type="Proteomes" id="UP000009235"/>
    </source>
</evidence>
<sequence length="661" mass="70417">MQRPIARVLPMLPLPHLDREFDYLIPAELDEQAQPGVRVRVRFAGRLVDGYLVDRAETSEREGKLGWLDRVVSPVQVLTPEISRLVDAVAERYAGTRADVLRLAIPPRHARIESENREPVDPPVIAAPDVSAWSTYTLGRALCEALGEGKAARAVWQAVPGEEWPRRCAELAAQVAVTGRGALIVVPDQRDLDRVANACNEIIGGGTVSVLSAGLGPAQRYRRWLAALRGHARVVVGTRSAMFAPVHNLGLVVVWDDGDDLHAEPRSPYPHVRDVAIQRAHLSGAAFVSAGFARTCESQLLVESGWAQEVVAPRAEVRAHAPRIVALADSEAALVRDPAARAARLPAIAFAAARDALARDEPVLVQVPRRGYVPALACQDCRAPLRCRVCAGPMEMVSEDGRQAFRCRWCATRVGAPKCDACGSGRIRAQVVGARRTAEELGRAFPGVPVLTSGGEAVLASVQQRKSLVVCTPGAEPVADAGYGAALLLDGWALLGRADLRVSEDALRKWMLACTLVKPASAGGMVVVVADSGIPVVQALIRWDPAGFADVELRQREEVGFPPAVKMIAIDGDSTAVADFVAHGDMPQGTDVLGPVPLPAGARMPVQGAGADPEDVERVLLRTGRRSGAALAGEVRKVQAVRSAQKGAGPVRVQVDPLHIG</sequence>
<dbReference type="InterPro" id="IPR042115">
    <property type="entry name" value="PriA_3primeBD_sf"/>
</dbReference>
<keyword evidence="11" id="KW-1185">Reference proteome</keyword>
<dbReference type="InterPro" id="IPR027417">
    <property type="entry name" value="P-loop_NTPase"/>
</dbReference>
<evidence type="ECO:0000256" key="5">
    <source>
        <dbReference type="ARBA" id="ARBA00022833"/>
    </source>
</evidence>
<dbReference type="GO" id="GO:0006302">
    <property type="term" value="P:double-strand break repair"/>
    <property type="evidence" value="ECO:0007669"/>
    <property type="project" value="InterPro"/>
</dbReference>
<name>F6EMF4_HOYSD</name>